<feature type="region of interest" description="Disordered" evidence="1">
    <location>
        <begin position="159"/>
        <end position="237"/>
    </location>
</feature>
<gene>
    <name evidence="2" type="ORF">LNKW23_44790</name>
</gene>
<proteinExistence type="predicted"/>
<dbReference type="EMBL" id="BSYI01000057">
    <property type="protein sequence ID" value="GMG85261.1"/>
    <property type="molecule type" value="Genomic_DNA"/>
</dbReference>
<comment type="caution">
    <text evidence="2">The sequence shown here is derived from an EMBL/GenBank/DDBJ whole genome shotgun (WGS) entry which is preliminary data.</text>
</comment>
<protein>
    <recommendedName>
        <fullName evidence="4">Lipoprotein</fullName>
    </recommendedName>
</protein>
<dbReference type="RefSeq" id="WP_285674547.1">
    <property type="nucleotide sequence ID" value="NZ_BSYI01000057.1"/>
</dbReference>
<evidence type="ECO:0000313" key="3">
    <source>
        <dbReference type="Proteomes" id="UP001239909"/>
    </source>
</evidence>
<reference evidence="2 3" key="1">
    <citation type="submission" date="2023-04" db="EMBL/GenBank/DDBJ databases">
        <title>Marinoamorphus aggregata gen. nov., sp. Nov., isolate from tissue of brittle star Ophioplocus japonicus.</title>
        <authorList>
            <person name="Kawano K."/>
            <person name="Sawayama S."/>
            <person name="Nakagawa S."/>
        </authorList>
    </citation>
    <scope>NUCLEOTIDE SEQUENCE [LARGE SCALE GENOMIC DNA]</scope>
    <source>
        <strain evidence="2 3">NKW23</strain>
    </source>
</reference>
<evidence type="ECO:0000313" key="2">
    <source>
        <dbReference type="EMBL" id="GMG85261.1"/>
    </source>
</evidence>
<keyword evidence="3" id="KW-1185">Reference proteome</keyword>
<organism evidence="2 3">
    <name type="scientific">Paralimibaculum aggregatum</name>
    <dbReference type="NCBI Taxonomy" id="3036245"/>
    <lineage>
        <taxon>Bacteria</taxon>
        <taxon>Pseudomonadati</taxon>
        <taxon>Pseudomonadota</taxon>
        <taxon>Alphaproteobacteria</taxon>
        <taxon>Rhodobacterales</taxon>
        <taxon>Paracoccaceae</taxon>
        <taxon>Paralimibaculum</taxon>
    </lineage>
</organism>
<accession>A0ABQ6LT65</accession>
<evidence type="ECO:0008006" key="4">
    <source>
        <dbReference type="Google" id="ProtNLM"/>
    </source>
</evidence>
<name>A0ABQ6LT65_9RHOB</name>
<evidence type="ECO:0000256" key="1">
    <source>
        <dbReference type="SAM" id="MobiDB-lite"/>
    </source>
</evidence>
<dbReference type="PROSITE" id="PS51257">
    <property type="entry name" value="PROKAR_LIPOPROTEIN"/>
    <property type="match status" value="1"/>
</dbReference>
<dbReference type="Proteomes" id="UP001239909">
    <property type="component" value="Unassembled WGS sequence"/>
</dbReference>
<feature type="compositionally biased region" description="Polar residues" evidence="1">
    <location>
        <begin position="216"/>
        <end position="225"/>
    </location>
</feature>
<feature type="compositionally biased region" description="Low complexity" evidence="1">
    <location>
        <begin position="159"/>
        <end position="174"/>
    </location>
</feature>
<feature type="compositionally biased region" description="Pro residues" evidence="1">
    <location>
        <begin position="175"/>
        <end position="208"/>
    </location>
</feature>
<sequence>MRQYASLAALIALAVSACGPEQPNIRTGEGMVDPATGALDPVFIDGTFSLSAIIEERIGQPLQNSDRREIDAATDAALAAPQGAPPVIWRNDLRKNEGFVDLVSWRVDTRAGELCGVIEHEELFGKPLRGAVTICRASIDPAWRVDEVVWAEKVAVYTPPKTGYKPKQPPKTYKPQPPVTYTPTPQPPYTPKPQPPTTYTPNPQPPVNYGPGTGSGVTSAPSGGAQTLGDALASPVN</sequence>